<dbReference type="Proteomes" id="UP000466694">
    <property type="component" value="Unassembled WGS sequence"/>
</dbReference>
<organism evidence="1 2">
    <name type="scientific">Rhizobium fredii</name>
    <name type="common">Sinorhizobium fredii</name>
    <dbReference type="NCBI Taxonomy" id="380"/>
    <lineage>
        <taxon>Bacteria</taxon>
        <taxon>Pseudomonadati</taxon>
        <taxon>Pseudomonadota</taxon>
        <taxon>Alphaproteobacteria</taxon>
        <taxon>Hyphomicrobiales</taxon>
        <taxon>Rhizobiaceae</taxon>
        <taxon>Sinorhizobium/Ensifer group</taxon>
        <taxon>Sinorhizobium</taxon>
    </lineage>
</organism>
<accession>A0A844A3V4</accession>
<reference evidence="1 2" key="1">
    <citation type="journal article" date="2013" name="Genome Biol.">
        <title>Comparative genomics of the core and accessory genomes of 48 Sinorhizobium strains comprising five genospecies.</title>
        <authorList>
            <person name="Sugawara M."/>
            <person name="Epstein B."/>
            <person name="Badgley B.D."/>
            <person name="Unno T."/>
            <person name="Xu L."/>
            <person name="Reese J."/>
            <person name="Gyaneshwar P."/>
            <person name="Denny R."/>
            <person name="Mudge J."/>
            <person name="Bharti A.K."/>
            <person name="Farmer A.D."/>
            <person name="May G.D."/>
            <person name="Woodward J.E."/>
            <person name="Medigue C."/>
            <person name="Vallenet D."/>
            <person name="Lajus A."/>
            <person name="Rouy Z."/>
            <person name="Martinez-Vaz B."/>
            <person name="Tiffin P."/>
            <person name="Young N.D."/>
            <person name="Sadowsky M.J."/>
        </authorList>
    </citation>
    <scope>NUCLEOTIDE SEQUENCE [LARGE SCALE GENOMIC DNA]</scope>
    <source>
        <strain evidence="1 2">USDA205</strain>
    </source>
</reference>
<dbReference type="RefSeq" id="WP_060563850.1">
    <property type="nucleotide sequence ID" value="NZ_BJNI01000062.1"/>
</dbReference>
<dbReference type="AlphaFoldDB" id="A0A844A3V4"/>
<evidence type="ECO:0000313" key="2">
    <source>
        <dbReference type="Proteomes" id="UP000466694"/>
    </source>
</evidence>
<proteinExistence type="predicted"/>
<sequence length="140" mass="14916">MSTTVVIKASEVTRLVEVFAQAAADLVDHVTESFGPDHILPRAHLSMWVEETVGGDVLANLTLGDPDDITQPDAVPPEGLPSVLYRVADAGSSTARDVVHALRSPEFRAVLADRELIGKMLGHARYAAFLGSDQAEEIAA</sequence>
<protein>
    <submittedName>
        <fullName evidence="1">Uncharacterized protein</fullName>
    </submittedName>
</protein>
<name>A0A844A3V4_RHIFR</name>
<evidence type="ECO:0000313" key="1">
    <source>
        <dbReference type="EMBL" id="MQX06772.1"/>
    </source>
</evidence>
<comment type="caution">
    <text evidence="1">The sequence shown here is derived from an EMBL/GenBank/DDBJ whole genome shotgun (WGS) entry which is preliminary data.</text>
</comment>
<dbReference type="EMBL" id="WISZ01000004">
    <property type="protein sequence ID" value="MQX06772.1"/>
    <property type="molecule type" value="Genomic_DNA"/>
</dbReference>
<gene>
    <name evidence="1" type="ORF">GHK48_00070</name>
</gene>